<dbReference type="Gene3D" id="3.30.1240.10">
    <property type="match status" value="1"/>
</dbReference>
<dbReference type="Gene3D" id="3.40.50.1000">
    <property type="entry name" value="HAD superfamily/HAD-like"/>
    <property type="match status" value="1"/>
</dbReference>
<dbReference type="RefSeq" id="WP_106987588.1">
    <property type="nucleotide sequence ID" value="NZ_DAWBWI010000248.1"/>
</dbReference>
<dbReference type="SUPFAM" id="SSF56784">
    <property type="entry name" value="HAD-like"/>
    <property type="match status" value="1"/>
</dbReference>
<sequence>MALTEETSLEIICKNINKGNGLKHLCQVLNLPTEQITVVRMDV</sequence>
<organism evidence="1 2">
    <name type="scientific">Faecalibacillus faecis</name>
    <dbReference type="NCBI Taxonomy" id="1982628"/>
    <lineage>
        <taxon>Bacteria</taxon>
        <taxon>Bacillati</taxon>
        <taxon>Bacillota</taxon>
        <taxon>Erysipelotrichia</taxon>
        <taxon>Erysipelotrichales</taxon>
        <taxon>Coprobacillaceae</taxon>
        <taxon>Faecalibacillus</taxon>
    </lineage>
</organism>
<accession>A0AAW4VQC4</accession>
<dbReference type="InterPro" id="IPR023214">
    <property type="entry name" value="HAD_sf"/>
</dbReference>
<dbReference type="Pfam" id="PF08282">
    <property type="entry name" value="Hydrolase_3"/>
    <property type="match status" value="1"/>
</dbReference>
<keyword evidence="1" id="KW-0378">Hydrolase</keyword>
<dbReference type="EMBL" id="JAJDKZ010000016">
    <property type="protein sequence ID" value="MCB8610331.1"/>
    <property type="molecule type" value="Genomic_DNA"/>
</dbReference>
<reference evidence="1" key="1">
    <citation type="submission" date="2021-10" db="EMBL/GenBank/DDBJ databases">
        <title>Collection of gut derived symbiotic bacterial strains cultured from healthy donors.</title>
        <authorList>
            <person name="Lin H."/>
            <person name="Littmann E."/>
            <person name="Kohout C."/>
            <person name="Pamer E.G."/>
        </authorList>
    </citation>
    <scope>NUCLEOTIDE SEQUENCE</scope>
    <source>
        <strain evidence="1">DFI.4.48</strain>
    </source>
</reference>
<dbReference type="GO" id="GO:0016787">
    <property type="term" value="F:hydrolase activity"/>
    <property type="evidence" value="ECO:0007669"/>
    <property type="project" value="UniProtKB-KW"/>
</dbReference>
<evidence type="ECO:0000313" key="2">
    <source>
        <dbReference type="Proteomes" id="UP001198439"/>
    </source>
</evidence>
<dbReference type="GeneID" id="77470422"/>
<dbReference type="InterPro" id="IPR036412">
    <property type="entry name" value="HAD-like_sf"/>
</dbReference>
<name>A0AAW4VQC4_9FIRM</name>
<dbReference type="Proteomes" id="UP001198439">
    <property type="component" value="Unassembled WGS sequence"/>
</dbReference>
<comment type="caution">
    <text evidence="1">The sequence shown here is derived from an EMBL/GenBank/DDBJ whole genome shotgun (WGS) entry which is preliminary data.</text>
</comment>
<dbReference type="AlphaFoldDB" id="A0AAW4VQC4"/>
<gene>
    <name evidence="1" type="ORF">LJD69_06960</name>
</gene>
<evidence type="ECO:0000313" key="1">
    <source>
        <dbReference type="EMBL" id="MCB8610331.1"/>
    </source>
</evidence>
<proteinExistence type="predicted"/>
<protein>
    <submittedName>
        <fullName evidence="1">HAD hydrolase family protein</fullName>
    </submittedName>
</protein>